<keyword evidence="3" id="KW-1185">Reference proteome</keyword>
<protein>
    <submittedName>
        <fullName evidence="2">Uncharacterized protein</fullName>
    </submittedName>
</protein>
<name>A0ABD3N0L2_9STRA</name>
<dbReference type="InterPro" id="IPR001611">
    <property type="entry name" value="Leu-rich_rpt"/>
</dbReference>
<sequence length="490" mass="55644">MGAISDTSQLSSIQQYINSIETVERIKHHPHLIERAPNIEIDDLAAAAFEEVEHAACLRNRQLKIFSLNLLNDSVNISAIAKLDVSNNELSSLPGLSSLINLEVLNIRRNWFGELPSDVGQLTLLKKIDASRNFLKPTQDSLLFGELRKLDMLELLDLRMNQKCRTFEHREFIKENLKHVTGTYGSGRDVNVLISIWQEMSDEKGCIGASAAHRNPSLLRSQLEPWGTVQLRRRLIRDFGMPPSDPEKTGRSEVMESLLDCYRKEGLMKINTPASNTQHVDLNLGVANRRIVKIDGISVRQELLDSILEELRDWRYNAKRGGSSDNRERPSINAKCYLILRAPSKDESNEANSRQEKRRQKKMEHNQTLWNLAMKAIQETDPEFAQRCSEIAVTYGFIGSPHIDRQNSSPFYGLALGNFTEGTGCVAVEMSARVVCEVNTKNRLGKVDGRYPHWVSGYDIENEERYSLIYYDTLSKYQVPGPAIFVTPQE</sequence>
<dbReference type="Proteomes" id="UP001530400">
    <property type="component" value="Unassembled WGS sequence"/>
</dbReference>
<accession>A0ABD3N0L2</accession>
<gene>
    <name evidence="2" type="ORF">ACHAWO_013556</name>
</gene>
<dbReference type="InterPro" id="IPR032675">
    <property type="entry name" value="LRR_dom_sf"/>
</dbReference>
<evidence type="ECO:0000256" key="1">
    <source>
        <dbReference type="SAM" id="MobiDB-lite"/>
    </source>
</evidence>
<dbReference type="AlphaFoldDB" id="A0ABD3N0L2"/>
<organism evidence="2 3">
    <name type="scientific">Cyclotella atomus</name>
    <dbReference type="NCBI Taxonomy" id="382360"/>
    <lineage>
        <taxon>Eukaryota</taxon>
        <taxon>Sar</taxon>
        <taxon>Stramenopiles</taxon>
        <taxon>Ochrophyta</taxon>
        <taxon>Bacillariophyta</taxon>
        <taxon>Coscinodiscophyceae</taxon>
        <taxon>Thalassiosirophycidae</taxon>
        <taxon>Stephanodiscales</taxon>
        <taxon>Stephanodiscaceae</taxon>
        <taxon>Cyclotella</taxon>
    </lineage>
</organism>
<dbReference type="PROSITE" id="PS51450">
    <property type="entry name" value="LRR"/>
    <property type="match status" value="1"/>
</dbReference>
<evidence type="ECO:0000313" key="3">
    <source>
        <dbReference type="Proteomes" id="UP001530400"/>
    </source>
</evidence>
<proteinExistence type="predicted"/>
<dbReference type="SUPFAM" id="SSF52075">
    <property type="entry name" value="Outer arm dynein light chain 1"/>
    <property type="match status" value="1"/>
</dbReference>
<dbReference type="Gene3D" id="3.80.10.10">
    <property type="entry name" value="Ribonuclease Inhibitor"/>
    <property type="match status" value="1"/>
</dbReference>
<reference evidence="2 3" key="1">
    <citation type="submission" date="2024-10" db="EMBL/GenBank/DDBJ databases">
        <title>Updated reference genomes for cyclostephanoid diatoms.</title>
        <authorList>
            <person name="Roberts W.R."/>
            <person name="Alverson A.J."/>
        </authorList>
    </citation>
    <scope>NUCLEOTIDE SEQUENCE [LARGE SCALE GENOMIC DNA]</scope>
    <source>
        <strain evidence="2 3">AJA010-31</strain>
    </source>
</reference>
<evidence type="ECO:0000313" key="2">
    <source>
        <dbReference type="EMBL" id="KAL3769685.1"/>
    </source>
</evidence>
<comment type="caution">
    <text evidence="2">The sequence shown here is derived from an EMBL/GenBank/DDBJ whole genome shotgun (WGS) entry which is preliminary data.</text>
</comment>
<feature type="region of interest" description="Disordered" evidence="1">
    <location>
        <begin position="345"/>
        <end position="364"/>
    </location>
</feature>
<dbReference type="EMBL" id="JALLPJ020001327">
    <property type="protein sequence ID" value="KAL3769685.1"/>
    <property type="molecule type" value="Genomic_DNA"/>
</dbReference>